<evidence type="ECO:0000259" key="12">
    <source>
        <dbReference type="PROSITE" id="PS50893"/>
    </source>
</evidence>
<name>A0A3L6T747_PANMI</name>
<evidence type="ECO:0000256" key="1">
    <source>
        <dbReference type="ARBA" id="ARBA00004141"/>
    </source>
</evidence>
<dbReference type="Proteomes" id="UP000275267">
    <property type="component" value="Unassembled WGS sequence"/>
</dbReference>
<evidence type="ECO:0000256" key="8">
    <source>
        <dbReference type="ARBA" id="ARBA00022989"/>
    </source>
</evidence>
<evidence type="ECO:0000256" key="2">
    <source>
        <dbReference type="ARBA" id="ARBA00006012"/>
    </source>
</evidence>
<feature type="domain" description="ABC transporter" evidence="12">
    <location>
        <begin position="158"/>
        <end position="432"/>
    </location>
</feature>
<dbReference type="STRING" id="4540.A0A3L6T747"/>
<reference evidence="14" key="1">
    <citation type="journal article" date="2019" name="Nat. Commun.">
        <title>The genome of broomcorn millet.</title>
        <authorList>
            <person name="Zou C."/>
            <person name="Miki D."/>
            <person name="Li D."/>
            <person name="Tang Q."/>
            <person name="Xiao L."/>
            <person name="Rajput S."/>
            <person name="Deng P."/>
            <person name="Jia W."/>
            <person name="Huang R."/>
            <person name="Zhang M."/>
            <person name="Sun Y."/>
            <person name="Hu J."/>
            <person name="Fu X."/>
            <person name="Schnable P.S."/>
            <person name="Li F."/>
            <person name="Zhang H."/>
            <person name="Feng B."/>
            <person name="Zhu X."/>
            <person name="Liu R."/>
            <person name="Schnable J.C."/>
            <person name="Zhu J.-K."/>
            <person name="Zhang H."/>
        </authorList>
    </citation>
    <scope>NUCLEOTIDE SEQUENCE [LARGE SCALE GENOMIC DNA]</scope>
</reference>
<dbReference type="AlphaFoldDB" id="A0A3L6T747"/>
<feature type="transmembrane region" description="Helical" evidence="11">
    <location>
        <begin position="612"/>
        <end position="634"/>
    </location>
</feature>
<evidence type="ECO:0000256" key="7">
    <source>
        <dbReference type="ARBA" id="ARBA00022840"/>
    </source>
</evidence>
<sequence>MDAAGEIQKVASMRLGNSGSIWRRGDDVFSRSSREDDDEEALRWAALEKLPTYDRVRRAMLPLGDGAEAGGKGLVDVDVFNLDPQQRRALLERLVRVADEDNERFLLKLRDRVDRVGIDMPTIEVRFQNLEAEAEVRVGSSGLPTVLNSIVNTVEEAANALHLLPSRKRTMPILHDVSGIIKPRRMTLLLGPPGSGKTTLLLALAGRLHKDLKVSGKVTYNGHEMTEFVPERTAAYISQHDLHIGEMTVRETLAFSARCQGVGSRFDMLTELSRREKAANIKPDPDIDAFMKAASAMGGQEASVVTDYILKILGLEVCADTMVGDEMLRGISGGQRKRVTTGEMLVGPARALFMDEISTGLDSSTTFQIVNSLRQSIHILGGTAVISLLQPAPETYNLFDDIILLSDGQVVYQGPREEVIEFFESMGFRCPERKGVADFLQEVTSKKDQKQYWARRDEPYRFVTVKEFAMAFKSFHTGRAIENELAVPFDKSKSHPAALTTTRYGVSGTELLKANIDREILLMKRNSFVYVFRTFQLMLMSILSMTLFFRTKMKRDTVIDGGLYMGALFFGVLLIMFNGFSEMALTVFKLPVFFKQRDLLFFPAWSYTIPSWILKIPITFIEVAGYVFLTYYVIGFDPNVGR</sequence>
<dbReference type="InterPro" id="IPR043926">
    <property type="entry name" value="ABCG_dom"/>
</dbReference>
<evidence type="ECO:0000256" key="10">
    <source>
        <dbReference type="ARBA" id="ARBA00037747"/>
    </source>
</evidence>
<dbReference type="InterPro" id="IPR013525">
    <property type="entry name" value="ABC2_TM"/>
</dbReference>
<dbReference type="SUPFAM" id="SSF52540">
    <property type="entry name" value="P-loop containing nucleoside triphosphate hydrolases"/>
    <property type="match status" value="1"/>
</dbReference>
<protein>
    <submittedName>
        <fullName evidence="13">ABC transporter G family member 36</fullName>
    </submittedName>
</protein>
<keyword evidence="14" id="KW-1185">Reference proteome</keyword>
<keyword evidence="6" id="KW-0547">Nucleotide-binding</keyword>
<dbReference type="InterPro" id="IPR027417">
    <property type="entry name" value="P-loop_NTPase"/>
</dbReference>
<keyword evidence="8 11" id="KW-1133">Transmembrane helix</keyword>
<dbReference type="Pfam" id="PF14510">
    <property type="entry name" value="ABC_trans_N"/>
    <property type="match status" value="1"/>
</dbReference>
<dbReference type="OrthoDB" id="66620at2759"/>
<evidence type="ECO:0000256" key="6">
    <source>
        <dbReference type="ARBA" id="ARBA00022741"/>
    </source>
</evidence>
<keyword evidence="7" id="KW-0067">ATP-binding</keyword>
<dbReference type="SMART" id="SM00382">
    <property type="entry name" value="AAA"/>
    <property type="match status" value="1"/>
</dbReference>
<keyword evidence="4 11" id="KW-0812">Transmembrane</keyword>
<dbReference type="FunFam" id="3.40.50.300:FF:000179">
    <property type="entry name" value="ABC transporter G family member 34"/>
    <property type="match status" value="1"/>
</dbReference>
<evidence type="ECO:0000256" key="3">
    <source>
        <dbReference type="ARBA" id="ARBA00022448"/>
    </source>
</evidence>
<gene>
    <name evidence="13" type="ORF">C2845_PM03G19150</name>
</gene>
<dbReference type="GO" id="GO:0016887">
    <property type="term" value="F:ATP hydrolysis activity"/>
    <property type="evidence" value="ECO:0007669"/>
    <property type="project" value="InterPro"/>
</dbReference>
<evidence type="ECO:0000313" key="14">
    <source>
        <dbReference type="Proteomes" id="UP000275267"/>
    </source>
</evidence>
<dbReference type="CDD" id="cd03233">
    <property type="entry name" value="ABCG_PDR_domain1"/>
    <property type="match status" value="1"/>
</dbReference>
<proteinExistence type="inferred from homology"/>
<evidence type="ECO:0000313" key="13">
    <source>
        <dbReference type="EMBL" id="RLN33277.1"/>
    </source>
</evidence>
<accession>A0A3L6T747</accession>
<evidence type="ECO:0000256" key="9">
    <source>
        <dbReference type="ARBA" id="ARBA00023136"/>
    </source>
</evidence>
<dbReference type="InterPro" id="IPR034001">
    <property type="entry name" value="ABCG_PDR_1"/>
</dbReference>
<feature type="transmembrane region" description="Helical" evidence="11">
    <location>
        <begin position="528"/>
        <end position="549"/>
    </location>
</feature>
<comment type="function">
    <text evidence="10">May be a general defense protein.</text>
</comment>
<dbReference type="GO" id="GO:0016020">
    <property type="term" value="C:membrane"/>
    <property type="evidence" value="ECO:0007669"/>
    <property type="project" value="UniProtKB-SubCell"/>
</dbReference>
<dbReference type="PROSITE" id="PS50893">
    <property type="entry name" value="ABC_TRANSPORTER_2"/>
    <property type="match status" value="1"/>
</dbReference>
<dbReference type="Pfam" id="PF19055">
    <property type="entry name" value="ABC2_membrane_7"/>
    <property type="match status" value="1"/>
</dbReference>
<dbReference type="InterPro" id="IPR003439">
    <property type="entry name" value="ABC_transporter-like_ATP-bd"/>
</dbReference>
<dbReference type="PANTHER" id="PTHR48040">
    <property type="entry name" value="PLEIOTROPIC DRUG RESISTANCE PROTEIN 1-LIKE ISOFORM X1"/>
    <property type="match status" value="1"/>
</dbReference>
<keyword evidence="5" id="KW-0677">Repeat</keyword>
<dbReference type="PANTHER" id="PTHR48040:SF35">
    <property type="entry name" value="ABC TRANSPORTER G FAMILY MEMBER 39-LIKE"/>
    <property type="match status" value="1"/>
</dbReference>
<dbReference type="InterPro" id="IPR003593">
    <property type="entry name" value="AAA+_ATPase"/>
</dbReference>
<comment type="similarity">
    <text evidence="2">Belongs to the ABC transporter superfamily. ABCG family. PDR (TC 3.A.1.205) subfamily.</text>
</comment>
<dbReference type="EMBL" id="PQIB02000002">
    <property type="protein sequence ID" value="RLN33277.1"/>
    <property type="molecule type" value="Genomic_DNA"/>
</dbReference>
<dbReference type="InterPro" id="IPR029481">
    <property type="entry name" value="ABC_trans_N"/>
</dbReference>
<keyword evidence="9 11" id="KW-0472">Membrane</keyword>
<dbReference type="GO" id="GO:0140359">
    <property type="term" value="F:ABC-type transporter activity"/>
    <property type="evidence" value="ECO:0007669"/>
    <property type="project" value="InterPro"/>
</dbReference>
<evidence type="ECO:0000256" key="11">
    <source>
        <dbReference type="SAM" id="Phobius"/>
    </source>
</evidence>
<dbReference type="GO" id="GO:0005524">
    <property type="term" value="F:ATP binding"/>
    <property type="evidence" value="ECO:0007669"/>
    <property type="project" value="UniProtKB-KW"/>
</dbReference>
<organism evidence="13 14">
    <name type="scientific">Panicum miliaceum</name>
    <name type="common">Proso millet</name>
    <name type="synonym">Broomcorn millet</name>
    <dbReference type="NCBI Taxonomy" id="4540"/>
    <lineage>
        <taxon>Eukaryota</taxon>
        <taxon>Viridiplantae</taxon>
        <taxon>Streptophyta</taxon>
        <taxon>Embryophyta</taxon>
        <taxon>Tracheophyta</taxon>
        <taxon>Spermatophyta</taxon>
        <taxon>Magnoliopsida</taxon>
        <taxon>Liliopsida</taxon>
        <taxon>Poales</taxon>
        <taxon>Poaceae</taxon>
        <taxon>PACMAD clade</taxon>
        <taxon>Panicoideae</taxon>
        <taxon>Panicodae</taxon>
        <taxon>Paniceae</taxon>
        <taxon>Panicinae</taxon>
        <taxon>Panicum</taxon>
        <taxon>Panicum sect. Panicum</taxon>
    </lineage>
</organism>
<dbReference type="Gene3D" id="3.40.50.300">
    <property type="entry name" value="P-loop containing nucleotide triphosphate hydrolases"/>
    <property type="match status" value="1"/>
</dbReference>
<feature type="transmembrane region" description="Helical" evidence="11">
    <location>
        <begin position="561"/>
        <end position="580"/>
    </location>
</feature>
<evidence type="ECO:0000256" key="5">
    <source>
        <dbReference type="ARBA" id="ARBA00022737"/>
    </source>
</evidence>
<dbReference type="Pfam" id="PF00005">
    <property type="entry name" value="ABC_tran"/>
    <property type="match status" value="1"/>
</dbReference>
<comment type="subcellular location">
    <subcellularLocation>
        <location evidence="1">Membrane</location>
        <topology evidence="1">Multi-pass membrane protein</topology>
    </subcellularLocation>
</comment>
<dbReference type="Pfam" id="PF01061">
    <property type="entry name" value="ABC2_membrane"/>
    <property type="match status" value="1"/>
</dbReference>
<evidence type="ECO:0000256" key="4">
    <source>
        <dbReference type="ARBA" id="ARBA00022692"/>
    </source>
</evidence>
<keyword evidence="3" id="KW-0813">Transport</keyword>
<comment type="caution">
    <text evidence="13">The sequence shown here is derived from an EMBL/GenBank/DDBJ whole genome shotgun (WGS) entry which is preliminary data.</text>
</comment>